<proteinExistence type="predicted"/>
<reference evidence="1 2" key="1">
    <citation type="submission" date="2019-07" db="EMBL/GenBank/DDBJ databases">
        <title>Genomic Encyclopedia of Type Strains, Phase I: the one thousand microbial genomes (KMG-I) project.</title>
        <authorList>
            <person name="Kyrpides N."/>
        </authorList>
    </citation>
    <scope>NUCLEOTIDE SEQUENCE [LARGE SCALE GENOMIC DNA]</scope>
    <source>
        <strain evidence="1 2">DSM 13558</strain>
    </source>
</reference>
<dbReference type="AlphaFoldDB" id="A0A562J1A4"/>
<comment type="caution">
    <text evidence="1">The sequence shown here is derived from an EMBL/GenBank/DDBJ whole genome shotgun (WGS) entry which is preliminary data.</text>
</comment>
<gene>
    <name evidence="1" type="ORF">LY60_03556</name>
</gene>
<accession>A0A562J1A4</accession>
<keyword evidence="2" id="KW-1185">Reference proteome</keyword>
<dbReference type="Proteomes" id="UP000315343">
    <property type="component" value="Unassembled WGS sequence"/>
</dbReference>
<protein>
    <submittedName>
        <fullName evidence="1">Uncharacterized protein</fullName>
    </submittedName>
</protein>
<dbReference type="EMBL" id="VLKH01000015">
    <property type="protein sequence ID" value="TWH76927.1"/>
    <property type="molecule type" value="Genomic_DNA"/>
</dbReference>
<name>A0A562J1A4_9FIRM</name>
<evidence type="ECO:0000313" key="1">
    <source>
        <dbReference type="EMBL" id="TWH76927.1"/>
    </source>
</evidence>
<sequence>MNKKCAQEMSFEDFKNSISPEMLNELTKMNISYNRAYSIFKDILMESHLEDDEEMGTMDSIVKHIILDYTDEMLADEFCKYETDWEEH</sequence>
<dbReference type="RefSeq" id="WP_145086868.1">
    <property type="nucleotide sequence ID" value="NZ_DAMBUX010000005.1"/>
</dbReference>
<organism evidence="1 2">
    <name type="scientific">Sedimentibacter saalensis</name>
    <dbReference type="NCBI Taxonomy" id="130788"/>
    <lineage>
        <taxon>Bacteria</taxon>
        <taxon>Bacillati</taxon>
        <taxon>Bacillota</taxon>
        <taxon>Tissierellia</taxon>
        <taxon>Sedimentibacter</taxon>
    </lineage>
</organism>
<evidence type="ECO:0000313" key="2">
    <source>
        <dbReference type="Proteomes" id="UP000315343"/>
    </source>
</evidence>